<dbReference type="PANTHER" id="PTHR12526">
    <property type="entry name" value="GLYCOSYLTRANSFERASE"/>
    <property type="match status" value="1"/>
</dbReference>
<dbReference type="Pfam" id="PF00534">
    <property type="entry name" value="Glycos_transf_1"/>
    <property type="match status" value="1"/>
</dbReference>
<evidence type="ECO:0000259" key="1">
    <source>
        <dbReference type="Pfam" id="PF00534"/>
    </source>
</evidence>
<dbReference type="CDD" id="cd03801">
    <property type="entry name" value="GT4_PimA-like"/>
    <property type="match status" value="1"/>
</dbReference>
<sequence length="421" mass="47040">MKILISAYSCEPGRGSEPGVGWSVAREVAKYHEVWVLTRPDESGDIIEAELARNPVPNLHFAYFNLPILGGVWRWNQSGAMQIHYYLWQIQAYFVARRLHRQIGFDAIHHVTFVKYSNPSFLSLLPVPFIWGPVGGGESAPKAFWKDFSLRAKAYETARSLVRWVGELDPFVHMTAKKSTLIRATTEDTAERIRKMGVNQVEVICESGLPKEEILNLAQCLMPTDSTVRFISMGRLLHWKGFHLGLHAFAKANLPNSEYWILGDGPERQNLQNLAEKLGIAEKVKFWGRLPREQSLEKLSECIALVHPSLHDSGGWVCLEAMAAGRPVLCLDLGGPAVQVTSATGFKVPAHTPEQAAQDLASAMIHLAQDPELRSQMSQAAQTRVKEVFDREVMGAALAQLYEEIVGRRTPQTEPILLNSN</sequence>
<protein>
    <submittedName>
        <fullName evidence="2">Glycosyltransferase</fullName>
    </submittedName>
</protein>
<dbReference type="EMBL" id="JAHHHW010000071">
    <property type="protein sequence ID" value="MBW4431540.1"/>
    <property type="molecule type" value="Genomic_DNA"/>
</dbReference>
<dbReference type="Proteomes" id="UP000813215">
    <property type="component" value="Unassembled WGS sequence"/>
</dbReference>
<dbReference type="PANTHER" id="PTHR12526:SF584">
    <property type="entry name" value="GLYCOSYLTRANSFERASE"/>
    <property type="match status" value="1"/>
</dbReference>
<reference evidence="2" key="1">
    <citation type="submission" date="2021-05" db="EMBL/GenBank/DDBJ databases">
        <authorList>
            <person name="Pietrasiak N."/>
            <person name="Ward R."/>
            <person name="Stajich J.E."/>
            <person name="Kurbessoian T."/>
        </authorList>
    </citation>
    <scope>NUCLEOTIDE SEQUENCE</scope>
    <source>
        <strain evidence="2">HA4357-MV3</strain>
    </source>
</reference>
<dbReference type="SUPFAM" id="SSF53756">
    <property type="entry name" value="UDP-Glycosyltransferase/glycogen phosphorylase"/>
    <property type="match status" value="1"/>
</dbReference>
<accession>A0A9E3H7B6</accession>
<feature type="domain" description="Glycosyl transferase family 1" evidence="1">
    <location>
        <begin position="230"/>
        <end position="383"/>
    </location>
</feature>
<organism evidence="2 3">
    <name type="scientific">Pelatocladus maniniholoensis HA4357-MV3</name>
    <dbReference type="NCBI Taxonomy" id="1117104"/>
    <lineage>
        <taxon>Bacteria</taxon>
        <taxon>Bacillati</taxon>
        <taxon>Cyanobacteriota</taxon>
        <taxon>Cyanophyceae</taxon>
        <taxon>Nostocales</taxon>
        <taxon>Nostocaceae</taxon>
        <taxon>Pelatocladus</taxon>
    </lineage>
</organism>
<dbReference type="Gene3D" id="3.40.50.2000">
    <property type="entry name" value="Glycogen Phosphorylase B"/>
    <property type="match status" value="2"/>
</dbReference>
<proteinExistence type="predicted"/>
<gene>
    <name evidence="2" type="ORF">KME28_07375</name>
</gene>
<dbReference type="GO" id="GO:0016757">
    <property type="term" value="F:glycosyltransferase activity"/>
    <property type="evidence" value="ECO:0007669"/>
    <property type="project" value="InterPro"/>
</dbReference>
<reference evidence="2" key="2">
    <citation type="journal article" date="2022" name="Microbiol. Resour. Announc.">
        <title>Metagenome Sequencing to Explore Phylogenomics of Terrestrial Cyanobacteria.</title>
        <authorList>
            <person name="Ward R.D."/>
            <person name="Stajich J.E."/>
            <person name="Johansen J.R."/>
            <person name="Huntemann M."/>
            <person name="Clum A."/>
            <person name="Foster B."/>
            <person name="Foster B."/>
            <person name="Roux S."/>
            <person name="Palaniappan K."/>
            <person name="Varghese N."/>
            <person name="Mukherjee S."/>
            <person name="Reddy T.B.K."/>
            <person name="Daum C."/>
            <person name="Copeland A."/>
            <person name="Chen I.A."/>
            <person name="Ivanova N.N."/>
            <person name="Kyrpides N.C."/>
            <person name="Shapiro N."/>
            <person name="Eloe-Fadrosh E.A."/>
            <person name="Pietrasiak N."/>
        </authorList>
    </citation>
    <scope>NUCLEOTIDE SEQUENCE</scope>
    <source>
        <strain evidence="2">HA4357-MV3</strain>
    </source>
</reference>
<dbReference type="InterPro" id="IPR001296">
    <property type="entry name" value="Glyco_trans_1"/>
</dbReference>
<evidence type="ECO:0000313" key="3">
    <source>
        <dbReference type="Proteomes" id="UP000813215"/>
    </source>
</evidence>
<name>A0A9E3H7B6_9NOST</name>
<evidence type="ECO:0000313" key="2">
    <source>
        <dbReference type="EMBL" id="MBW4431540.1"/>
    </source>
</evidence>
<comment type="caution">
    <text evidence="2">The sequence shown here is derived from an EMBL/GenBank/DDBJ whole genome shotgun (WGS) entry which is preliminary data.</text>
</comment>
<dbReference type="AlphaFoldDB" id="A0A9E3H7B6"/>